<feature type="region of interest" description="Disordered" evidence="1">
    <location>
        <begin position="169"/>
        <end position="193"/>
    </location>
</feature>
<sequence>MQDFQQHYLTGDQDHDETKLRLHIYFEKVSSKFTGQADYSSLFREMSQVTESNVEQLGANERTPDPFRDATIEKYGRGLRYAKFMRQYNNALFVERDVRTAMSKDPSLAVFKNTIQQRNSVSIDAWDSTVVGDTYQALDTDKVAATPSTTKELQDRFIKQLAFLGNGESAPGNFNPKQKRSWVHGNGIELSPE</sequence>
<dbReference type="Proteomes" id="UP000799439">
    <property type="component" value="Unassembled WGS sequence"/>
</dbReference>
<name>A0A9P4MEL4_9PEZI</name>
<evidence type="ECO:0000256" key="1">
    <source>
        <dbReference type="SAM" id="MobiDB-lite"/>
    </source>
</evidence>
<evidence type="ECO:0000313" key="2">
    <source>
        <dbReference type="EMBL" id="KAF2150283.1"/>
    </source>
</evidence>
<keyword evidence="3" id="KW-1185">Reference proteome</keyword>
<proteinExistence type="predicted"/>
<comment type="caution">
    <text evidence="2">The sequence shown here is derived from an EMBL/GenBank/DDBJ whole genome shotgun (WGS) entry which is preliminary data.</text>
</comment>
<reference evidence="2" key="1">
    <citation type="journal article" date="2020" name="Stud. Mycol.">
        <title>101 Dothideomycetes genomes: a test case for predicting lifestyles and emergence of pathogens.</title>
        <authorList>
            <person name="Haridas S."/>
            <person name="Albert R."/>
            <person name="Binder M."/>
            <person name="Bloem J."/>
            <person name="Labutti K."/>
            <person name="Salamov A."/>
            <person name="Andreopoulos B."/>
            <person name="Baker S."/>
            <person name="Barry K."/>
            <person name="Bills G."/>
            <person name="Bluhm B."/>
            <person name="Cannon C."/>
            <person name="Castanera R."/>
            <person name="Culley D."/>
            <person name="Daum C."/>
            <person name="Ezra D."/>
            <person name="Gonzalez J."/>
            <person name="Henrissat B."/>
            <person name="Kuo A."/>
            <person name="Liang C."/>
            <person name="Lipzen A."/>
            <person name="Lutzoni F."/>
            <person name="Magnuson J."/>
            <person name="Mondo S."/>
            <person name="Nolan M."/>
            <person name="Ohm R."/>
            <person name="Pangilinan J."/>
            <person name="Park H.-J."/>
            <person name="Ramirez L."/>
            <person name="Alfaro M."/>
            <person name="Sun H."/>
            <person name="Tritt A."/>
            <person name="Yoshinaga Y."/>
            <person name="Zwiers L.-H."/>
            <person name="Turgeon B."/>
            <person name="Goodwin S."/>
            <person name="Spatafora J."/>
            <person name="Crous P."/>
            <person name="Grigoriev I."/>
        </authorList>
    </citation>
    <scope>NUCLEOTIDE SEQUENCE</scope>
    <source>
        <strain evidence="2">CBS 260.36</strain>
    </source>
</reference>
<organism evidence="2 3">
    <name type="scientific">Myriangium duriaei CBS 260.36</name>
    <dbReference type="NCBI Taxonomy" id="1168546"/>
    <lineage>
        <taxon>Eukaryota</taxon>
        <taxon>Fungi</taxon>
        <taxon>Dikarya</taxon>
        <taxon>Ascomycota</taxon>
        <taxon>Pezizomycotina</taxon>
        <taxon>Dothideomycetes</taxon>
        <taxon>Dothideomycetidae</taxon>
        <taxon>Myriangiales</taxon>
        <taxon>Myriangiaceae</taxon>
        <taxon>Myriangium</taxon>
    </lineage>
</organism>
<evidence type="ECO:0000313" key="3">
    <source>
        <dbReference type="Proteomes" id="UP000799439"/>
    </source>
</evidence>
<gene>
    <name evidence="2" type="ORF">K461DRAFT_296650</name>
</gene>
<dbReference type="AlphaFoldDB" id="A0A9P4MEL4"/>
<accession>A0A9P4MEL4</accession>
<dbReference type="EMBL" id="ML996090">
    <property type="protein sequence ID" value="KAF2150283.1"/>
    <property type="molecule type" value="Genomic_DNA"/>
</dbReference>
<protein>
    <submittedName>
        <fullName evidence="2">Uncharacterized protein</fullName>
    </submittedName>
</protein>